<name>A0A5K3EQ62_MESCO</name>
<proteinExistence type="predicted"/>
<organism evidence="1">
    <name type="scientific">Mesocestoides corti</name>
    <name type="common">Flatworm</name>
    <dbReference type="NCBI Taxonomy" id="53468"/>
    <lineage>
        <taxon>Eukaryota</taxon>
        <taxon>Metazoa</taxon>
        <taxon>Spiralia</taxon>
        <taxon>Lophotrochozoa</taxon>
        <taxon>Platyhelminthes</taxon>
        <taxon>Cestoda</taxon>
        <taxon>Eucestoda</taxon>
        <taxon>Cyclophyllidea</taxon>
        <taxon>Mesocestoididae</taxon>
        <taxon>Mesocestoides</taxon>
    </lineage>
</organism>
<sequence>MFIVPFCSNEASYRRSYSPECHQHMILMSRREAGSFNSPVIQPWSQKLIPEIHVDEVCAWGLAELLYLLHQRYAERKSSC</sequence>
<evidence type="ECO:0000313" key="1">
    <source>
        <dbReference type="WBParaSite" id="MCU_001880-RD"/>
    </source>
</evidence>
<protein>
    <submittedName>
        <fullName evidence="1">Shugoshin_C domain-containing protein</fullName>
    </submittedName>
</protein>
<accession>A0A5K3EQ62</accession>
<reference evidence="1" key="1">
    <citation type="submission" date="2019-11" db="UniProtKB">
        <authorList>
            <consortium name="WormBaseParasite"/>
        </authorList>
    </citation>
    <scope>IDENTIFICATION</scope>
</reference>
<dbReference type="AlphaFoldDB" id="A0A5K3EQ62"/>
<dbReference type="WBParaSite" id="MCU_001880-RD">
    <property type="protein sequence ID" value="MCU_001880-RD"/>
    <property type="gene ID" value="MCU_001880"/>
</dbReference>